<proteinExistence type="predicted"/>
<gene>
    <name evidence="8" type="ORF">FH610_009430</name>
</gene>
<dbReference type="PROSITE" id="PS51198">
    <property type="entry name" value="UVRD_HELICASE_ATP_BIND"/>
    <property type="match status" value="1"/>
</dbReference>
<dbReference type="GO" id="GO:0005829">
    <property type="term" value="C:cytosol"/>
    <property type="evidence" value="ECO:0007669"/>
    <property type="project" value="TreeGrafter"/>
</dbReference>
<dbReference type="PANTHER" id="PTHR11070">
    <property type="entry name" value="UVRD / RECB / PCRA DNA HELICASE FAMILY MEMBER"/>
    <property type="match status" value="1"/>
</dbReference>
<dbReference type="PANTHER" id="PTHR11070:SF45">
    <property type="entry name" value="DNA 3'-5' HELICASE"/>
    <property type="match status" value="1"/>
</dbReference>
<dbReference type="Proteomes" id="UP000313066">
    <property type="component" value="Unassembled WGS sequence"/>
</dbReference>
<dbReference type="InterPro" id="IPR000212">
    <property type="entry name" value="DNA_helicase_UvrD/REP"/>
</dbReference>
<dbReference type="Pfam" id="PF13245">
    <property type="entry name" value="AAA_19"/>
    <property type="match status" value="1"/>
</dbReference>
<keyword evidence="2 5" id="KW-0378">Hydrolase</keyword>
<dbReference type="GO" id="GO:0000725">
    <property type="term" value="P:recombinational repair"/>
    <property type="evidence" value="ECO:0007669"/>
    <property type="project" value="TreeGrafter"/>
</dbReference>
<evidence type="ECO:0000256" key="3">
    <source>
        <dbReference type="ARBA" id="ARBA00022806"/>
    </source>
</evidence>
<accession>A0A5N6C0D6</accession>
<feature type="binding site" evidence="5">
    <location>
        <begin position="226"/>
        <end position="233"/>
    </location>
    <ligand>
        <name>ATP</name>
        <dbReference type="ChEBI" id="CHEBI:30616"/>
    </ligand>
</feature>
<dbReference type="GO" id="GO:0043138">
    <property type="term" value="F:3'-5' DNA helicase activity"/>
    <property type="evidence" value="ECO:0007669"/>
    <property type="project" value="TreeGrafter"/>
</dbReference>
<dbReference type="InterPro" id="IPR027417">
    <property type="entry name" value="P-loop_NTPase"/>
</dbReference>
<keyword evidence="3 5" id="KW-0347">Helicase</keyword>
<protein>
    <submittedName>
        <fullName evidence="8">AAA family ATPase</fullName>
    </submittedName>
</protein>
<evidence type="ECO:0000256" key="5">
    <source>
        <dbReference type="PROSITE-ProRule" id="PRU00560"/>
    </source>
</evidence>
<dbReference type="EMBL" id="VDMA02000004">
    <property type="protein sequence ID" value="KAB8185970.1"/>
    <property type="molecule type" value="Genomic_DNA"/>
</dbReference>
<evidence type="ECO:0000256" key="1">
    <source>
        <dbReference type="ARBA" id="ARBA00022741"/>
    </source>
</evidence>
<organism evidence="8 9">
    <name type="scientific">Microbispora catharanthi</name>
    <dbReference type="NCBI Taxonomy" id="1712871"/>
    <lineage>
        <taxon>Bacteria</taxon>
        <taxon>Bacillati</taxon>
        <taxon>Actinomycetota</taxon>
        <taxon>Actinomycetes</taxon>
        <taxon>Streptosporangiales</taxon>
        <taxon>Streptosporangiaceae</taxon>
        <taxon>Microbispora</taxon>
    </lineage>
</organism>
<dbReference type="InterPro" id="IPR014016">
    <property type="entry name" value="UvrD-like_ATP-bd"/>
</dbReference>
<dbReference type="GO" id="GO:0016787">
    <property type="term" value="F:hydrolase activity"/>
    <property type="evidence" value="ECO:0007669"/>
    <property type="project" value="UniProtKB-UniRule"/>
</dbReference>
<feature type="domain" description="UvrD-like helicase ATP-binding" evidence="7">
    <location>
        <begin position="205"/>
        <end position="580"/>
    </location>
</feature>
<keyword evidence="4 5" id="KW-0067">ATP-binding</keyword>
<sequence length="1358" mass="150244">MGQASRSTVLKAEQAAVDHAYDCYDRQQSVNEADMSPPRWDQNDPESGTAFISEAAPELRDAYPDLGRESLVFMRVDIQERDDDETFYIGRRTVKDLSTDQRIVINWSSPAAIRWSLALPSDPGEVRLRRHLRCDRRRVLGYTDDIDISSAESVVEVISAGKPQVSAAERDANAPPAAGMVQVDKLLLQELDRARDGKMRDIVETIKRDQLMLVADQRRGVLVVQGGPGTGKTAVGLHRVTWLLNPENKRFKPQDVLVIGPNKEFLNYVGSVLPRLGNRNVTIISIDRLWGSEAQGRDTVIADRVKSDLRMARVLRKALDLTVNFEALRSAETGRLTVQLNGAPLVVPGEEIEKIFRDALASPGPFWGRRNKAIDLLVDRLLQTYAEDQPKDRLPGDVRSALKKDPRFAQLLNTVWPAHAAQHLLRQLYSSQKLLAAAAEKTFTEEEQQSLRRPQSQPFTAADLVLLDELEFLLKGEVPRLYRHLVIDEAQDLTPMQARALKRRCPSGSMTVLGDLAQTTGPHVYRSWDLLAGILAGQEGWSLAELTVGYRVPKEVLDFAAPLAAAISPTVPFPTSIRQASGTAVSMIPVKPWELLDRAIAQALNLIGTDDDGEQSRSIVLIVPDNAEWIDEVKQRLTQEQQQHPSRHAQAIRILPAALTKGLEFDHVILLDPASIADQGPTGLHQLYVAITRCTQSLTIVHTAPLPAELLPGHNKGSSTRKGRQCSRFHANGRRCTHITAESDGWCREEDCAGYRQSTPTGPTRYSHLKIPFGADLDAQLTLSSEQLRRVRVSVAARNQFVEQHGGEEIEAEVELRAMLGDFLQTGRHIRQGDYWLLDQDGYRLVLSSDGGTVTAYRTVHADRSYAQYKAGIPSRVSKHAKANRRSAFGAPRKPGGHITDVDQLRDIDVSAVHITPAAAGAFEGLVEESRDLPDPEFDAMLRQRLGTDLDRNRLVPTDHHFLVFGDLLTWIVTLDGQAIKSVRPHHTADLATIKLLEDNGGRLPTYLTDPDLLGTWVSGTVADPAGAGRFYLETDKYPPGQVILCLRGDDPVPSPGSELKAWVFQQSSDGLLVSVNEFGRVSISEGMRQRYLSALTVFDQLSAGSVPDAAERLSDLQSMGSRCLNRDQPDWLRVWEVLGRPIRARLHRLVALTVRAKESLTGETETHLPQILTDLQTSGWTVDLQLSSARLLNGDSAPAPTEEAIPPQGVPSVAAPSIEDPYLALLESWVMENRRDDVHERIRNELMVRLFRAGASPTDSPIVDVLQTGKYGTILYEVIGAGGLTYAALRDGAVHLKEVASVLDRPADHMFLVLPQTPDENWAIEKVSGMFGISIIWRTESGWDGQNVEFALNLKSA</sequence>
<evidence type="ECO:0000259" key="7">
    <source>
        <dbReference type="PROSITE" id="PS51198"/>
    </source>
</evidence>
<dbReference type="Gene3D" id="3.40.50.300">
    <property type="entry name" value="P-loop containing nucleotide triphosphate hydrolases"/>
    <property type="match status" value="2"/>
</dbReference>
<keyword evidence="1 5" id="KW-0547">Nucleotide-binding</keyword>
<evidence type="ECO:0000256" key="6">
    <source>
        <dbReference type="SAM" id="MobiDB-lite"/>
    </source>
</evidence>
<reference evidence="8 9" key="1">
    <citation type="submission" date="2019-10" db="EMBL/GenBank/DDBJ databases">
        <title>Nonomuraea sp. nov., isolated from Phyllanthus amarus.</title>
        <authorList>
            <person name="Klykleung N."/>
            <person name="Tanasupawat S."/>
        </authorList>
    </citation>
    <scope>NUCLEOTIDE SEQUENCE [LARGE SCALE GENOMIC DNA]</scope>
    <source>
        <strain evidence="8 9">CR1-09</strain>
    </source>
</reference>
<dbReference type="GO" id="GO:0003677">
    <property type="term" value="F:DNA binding"/>
    <property type="evidence" value="ECO:0007669"/>
    <property type="project" value="InterPro"/>
</dbReference>
<dbReference type="SUPFAM" id="SSF52540">
    <property type="entry name" value="P-loop containing nucleoside triphosphate hydrolases"/>
    <property type="match status" value="1"/>
</dbReference>
<comment type="caution">
    <text evidence="8">The sequence shown here is derived from an EMBL/GenBank/DDBJ whole genome shotgun (WGS) entry which is preliminary data.</text>
</comment>
<name>A0A5N6C0D6_9ACTN</name>
<feature type="region of interest" description="Disordered" evidence="6">
    <location>
        <begin position="28"/>
        <end position="48"/>
    </location>
</feature>
<evidence type="ECO:0000313" key="8">
    <source>
        <dbReference type="EMBL" id="KAB8185970.1"/>
    </source>
</evidence>
<dbReference type="GO" id="GO:0005524">
    <property type="term" value="F:ATP binding"/>
    <property type="evidence" value="ECO:0007669"/>
    <property type="project" value="UniProtKB-UniRule"/>
</dbReference>
<evidence type="ECO:0000256" key="4">
    <source>
        <dbReference type="ARBA" id="ARBA00022840"/>
    </source>
</evidence>
<evidence type="ECO:0000313" key="9">
    <source>
        <dbReference type="Proteomes" id="UP000313066"/>
    </source>
</evidence>
<evidence type="ECO:0000256" key="2">
    <source>
        <dbReference type="ARBA" id="ARBA00022801"/>
    </source>
</evidence>
<keyword evidence="9" id="KW-1185">Reference proteome</keyword>